<dbReference type="RefSeq" id="WP_254951423.1">
    <property type="nucleotide sequence ID" value="NZ_JANDWY010000009.1"/>
</dbReference>
<protein>
    <submittedName>
        <fullName evidence="1">Uncharacterized protein</fullName>
    </submittedName>
</protein>
<dbReference type="AlphaFoldDB" id="A0AAW5ILF7"/>
<gene>
    <name evidence="1" type="ORF">NNC64_08190</name>
</gene>
<sequence length="304" mass="34541">MTQMTHHHNQQTPEADRCRGVDRSLLEFLKPKAEERYSKLEAYCDLLSKASSGAYQSLGTDGALQLLPGQFVATISELARQWQWQRATVRQFISGLTKLGQLSVEPYSKSFIFSVNLEQRLSLLIESPDDILDFCAMQFIRFIKGRSTAREVADSYSRYYDLKMNMAKQEGYGGIPARRVLKQQAQVFDLLAVSILRYLNQEKELPEELSDSVSLLFGKDHVWDWHKVIDSLGILAKAISGNTKPSYMDEVATRYSKAEIVLLDCIFEHYICCSASNYYVNPPRPLTEARELSEKVAPAESSDD</sequence>
<proteinExistence type="predicted"/>
<name>A0AAW5ILF7_9BACT</name>
<accession>A0AAW5ILF7</accession>
<evidence type="ECO:0000313" key="2">
    <source>
        <dbReference type="Proteomes" id="UP001205531"/>
    </source>
</evidence>
<reference evidence="1" key="1">
    <citation type="submission" date="2022-07" db="EMBL/GenBank/DDBJ databases">
        <title>Prevotella copri.</title>
        <authorList>
            <person name="Yang C."/>
        </authorList>
    </citation>
    <scope>NUCLEOTIDE SEQUENCE</scope>
    <source>
        <strain evidence="1">HF2107</strain>
    </source>
</reference>
<comment type="caution">
    <text evidence="1">The sequence shown here is derived from an EMBL/GenBank/DDBJ whole genome shotgun (WGS) entry which is preliminary data.</text>
</comment>
<dbReference type="Proteomes" id="UP001205531">
    <property type="component" value="Unassembled WGS sequence"/>
</dbReference>
<organism evidence="1 2">
    <name type="scientific">Segatella copri</name>
    <dbReference type="NCBI Taxonomy" id="165179"/>
    <lineage>
        <taxon>Bacteria</taxon>
        <taxon>Pseudomonadati</taxon>
        <taxon>Bacteroidota</taxon>
        <taxon>Bacteroidia</taxon>
        <taxon>Bacteroidales</taxon>
        <taxon>Prevotellaceae</taxon>
        <taxon>Segatella</taxon>
    </lineage>
</organism>
<dbReference type="EMBL" id="JANDWZ010000015">
    <property type="protein sequence ID" value="MCP9564537.1"/>
    <property type="molecule type" value="Genomic_DNA"/>
</dbReference>
<evidence type="ECO:0000313" key="1">
    <source>
        <dbReference type="EMBL" id="MCP9564537.1"/>
    </source>
</evidence>